<dbReference type="EMBL" id="LN899827">
    <property type="protein sequence ID" value="CUV43127.1"/>
    <property type="molecule type" value="Genomic_DNA"/>
</dbReference>
<dbReference type="SMART" id="SM00530">
    <property type="entry name" value="HTH_XRE"/>
    <property type="match status" value="1"/>
</dbReference>
<dbReference type="GO" id="GO:0005829">
    <property type="term" value="C:cytosol"/>
    <property type="evidence" value="ECO:0007669"/>
    <property type="project" value="TreeGrafter"/>
</dbReference>
<dbReference type="InterPro" id="IPR011051">
    <property type="entry name" value="RmlC_Cupin_sf"/>
</dbReference>
<accession>A0A0S4W8X6</accession>
<reference evidence="4" key="1">
    <citation type="submission" date="2015-10" db="EMBL/GenBank/DDBJ databases">
        <authorList>
            <person name="Gilbert D.G."/>
        </authorList>
    </citation>
    <scope>NUCLEOTIDE SEQUENCE</scope>
    <source>
        <strain evidence="4">Phyl III-seqv23</strain>
    </source>
</reference>
<dbReference type="GO" id="GO:0003700">
    <property type="term" value="F:DNA-binding transcription factor activity"/>
    <property type="evidence" value="ECO:0007669"/>
    <property type="project" value="TreeGrafter"/>
</dbReference>
<evidence type="ECO:0000259" key="3">
    <source>
        <dbReference type="PROSITE" id="PS50943"/>
    </source>
</evidence>
<dbReference type="InterPro" id="IPR014710">
    <property type="entry name" value="RmlC-like_jellyroll"/>
</dbReference>
<dbReference type="InterPro" id="IPR050807">
    <property type="entry name" value="TransReg_Diox_bact_type"/>
</dbReference>
<feature type="domain" description="HTH cro/C1-type" evidence="3">
    <location>
        <begin position="37"/>
        <end position="91"/>
    </location>
</feature>
<dbReference type="InterPro" id="IPR010982">
    <property type="entry name" value="Lambda_DNA-bd_dom_sf"/>
</dbReference>
<dbReference type="Pfam" id="PF01381">
    <property type="entry name" value="HTH_3"/>
    <property type="match status" value="1"/>
</dbReference>
<dbReference type="SUPFAM" id="SSF47413">
    <property type="entry name" value="lambda repressor-like DNA-binding domains"/>
    <property type="match status" value="1"/>
</dbReference>
<dbReference type="AlphaFoldDB" id="A0A0S4W8X6"/>
<evidence type="ECO:0000313" key="4">
    <source>
        <dbReference type="EMBL" id="CUV43127.1"/>
    </source>
</evidence>
<feature type="region of interest" description="Disordered" evidence="2">
    <location>
        <begin position="1"/>
        <end position="26"/>
    </location>
</feature>
<dbReference type="PANTHER" id="PTHR46797:SF10">
    <property type="entry name" value="BLR1115 PROTEIN"/>
    <property type="match status" value="1"/>
</dbReference>
<proteinExistence type="predicted"/>
<organism evidence="4">
    <name type="scientific">Ralstonia solanacearum</name>
    <name type="common">Pseudomonas solanacearum</name>
    <dbReference type="NCBI Taxonomy" id="305"/>
    <lineage>
        <taxon>Bacteria</taxon>
        <taxon>Pseudomonadati</taxon>
        <taxon>Pseudomonadota</taxon>
        <taxon>Betaproteobacteria</taxon>
        <taxon>Burkholderiales</taxon>
        <taxon>Burkholderiaceae</taxon>
        <taxon>Ralstonia</taxon>
        <taxon>Ralstonia solanacearum species complex</taxon>
    </lineage>
</organism>
<evidence type="ECO:0000256" key="2">
    <source>
        <dbReference type="SAM" id="MobiDB-lite"/>
    </source>
</evidence>
<dbReference type="Gene3D" id="1.10.260.40">
    <property type="entry name" value="lambda repressor-like DNA-binding domains"/>
    <property type="match status" value="1"/>
</dbReference>
<evidence type="ECO:0000256" key="1">
    <source>
        <dbReference type="ARBA" id="ARBA00023125"/>
    </source>
</evidence>
<dbReference type="SUPFAM" id="SSF51182">
    <property type="entry name" value="RmlC-like cupins"/>
    <property type="match status" value="1"/>
</dbReference>
<keyword evidence="1" id="KW-0238">DNA-binding</keyword>
<dbReference type="CDD" id="cd00093">
    <property type="entry name" value="HTH_XRE"/>
    <property type="match status" value="1"/>
</dbReference>
<sequence>MTIKSSLLDNESIMPEYEDHSTADTDTGVNERIARRVRDLRAARGYTLDALAARCGVSRSMISLIERGAASPTAVVLDKLAAGLGVSLASLFGGEREGVPAQPLMRRAQQAQWRDPASGYVRRNLSPPDWPSPIQLVEVHFPAGARVAYETGGRENAMQQQVWVIDGRIDVMLGNQRHELHPGDCLAMRLDQPLIFSNPTSQAAHYVVAICDAPAVAGAWSA</sequence>
<protein>
    <submittedName>
        <fullName evidence="4">Transcription regulator protein</fullName>
    </submittedName>
</protein>
<dbReference type="Gene3D" id="2.60.120.10">
    <property type="entry name" value="Jelly Rolls"/>
    <property type="match status" value="1"/>
</dbReference>
<dbReference type="InterPro" id="IPR001387">
    <property type="entry name" value="Cro/C1-type_HTH"/>
</dbReference>
<dbReference type="PANTHER" id="PTHR46797">
    <property type="entry name" value="HTH-TYPE TRANSCRIPTIONAL REGULATOR"/>
    <property type="match status" value="1"/>
</dbReference>
<dbReference type="CDD" id="cd02209">
    <property type="entry name" value="cupin_XRE_C"/>
    <property type="match status" value="1"/>
</dbReference>
<gene>
    <name evidence="4" type="ORF">TO10_v1_10028</name>
</gene>
<dbReference type="PROSITE" id="PS50943">
    <property type="entry name" value="HTH_CROC1"/>
    <property type="match status" value="1"/>
</dbReference>
<dbReference type="GO" id="GO:0003677">
    <property type="term" value="F:DNA binding"/>
    <property type="evidence" value="ECO:0007669"/>
    <property type="project" value="UniProtKB-KW"/>
</dbReference>
<name>A0A0S4W8X6_RALSL</name>